<gene>
    <name evidence="2" type="ORF">K505DRAFT_298770</name>
</gene>
<protein>
    <submittedName>
        <fullName evidence="2">Uncharacterized protein</fullName>
    </submittedName>
</protein>
<dbReference type="OrthoDB" id="2150604at2759"/>
<dbReference type="AlphaFoldDB" id="A0A6A6XM26"/>
<dbReference type="Proteomes" id="UP000799757">
    <property type="component" value="Unassembled WGS sequence"/>
</dbReference>
<evidence type="ECO:0000313" key="2">
    <source>
        <dbReference type="EMBL" id="KAF2797238.1"/>
    </source>
</evidence>
<feature type="transmembrane region" description="Helical" evidence="1">
    <location>
        <begin position="135"/>
        <end position="161"/>
    </location>
</feature>
<dbReference type="EMBL" id="MU001811">
    <property type="protein sequence ID" value="KAF2797238.1"/>
    <property type="molecule type" value="Genomic_DNA"/>
</dbReference>
<keyword evidence="1" id="KW-0472">Membrane</keyword>
<keyword evidence="1" id="KW-1133">Transmembrane helix</keyword>
<keyword evidence="1" id="KW-0812">Transmembrane</keyword>
<name>A0A6A6XM26_9PLEO</name>
<organism evidence="2 3">
    <name type="scientific">Melanomma pulvis-pyrius CBS 109.77</name>
    <dbReference type="NCBI Taxonomy" id="1314802"/>
    <lineage>
        <taxon>Eukaryota</taxon>
        <taxon>Fungi</taxon>
        <taxon>Dikarya</taxon>
        <taxon>Ascomycota</taxon>
        <taxon>Pezizomycotina</taxon>
        <taxon>Dothideomycetes</taxon>
        <taxon>Pleosporomycetidae</taxon>
        <taxon>Pleosporales</taxon>
        <taxon>Melanommataceae</taxon>
        <taxon>Melanomma</taxon>
    </lineage>
</organism>
<reference evidence="2" key="1">
    <citation type="journal article" date="2020" name="Stud. Mycol.">
        <title>101 Dothideomycetes genomes: a test case for predicting lifestyles and emergence of pathogens.</title>
        <authorList>
            <person name="Haridas S."/>
            <person name="Albert R."/>
            <person name="Binder M."/>
            <person name="Bloem J."/>
            <person name="Labutti K."/>
            <person name="Salamov A."/>
            <person name="Andreopoulos B."/>
            <person name="Baker S."/>
            <person name="Barry K."/>
            <person name="Bills G."/>
            <person name="Bluhm B."/>
            <person name="Cannon C."/>
            <person name="Castanera R."/>
            <person name="Culley D."/>
            <person name="Daum C."/>
            <person name="Ezra D."/>
            <person name="Gonzalez J."/>
            <person name="Henrissat B."/>
            <person name="Kuo A."/>
            <person name="Liang C."/>
            <person name="Lipzen A."/>
            <person name="Lutzoni F."/>
            <person name="Magnuson J."/>
            <person name="Mondo S."/>
            <person name="Nolan M."/>
            <person name="Ohm R."/>
            <person name="Pangilinan J."/>
            <person name="Park H.-J."/>
            <person name="Ramirez L."/>
            <person name="Alfaro M."/>
            <person name="Sun H."/>
            <person name="Tritt A."/>
            <person name="Yoshinaga Y."/>
            <person name="Zwiers L.-H."/>
            <person name="Turgeon B."/>
            <person name="Goodwin S."/>
            <person name="Spatafora J."/>
            <person name="Crous P."/>
            <person name="Grigoriev I."/>
        </authorList>
    </citation>
    <scope>NUCLEOTIDE SEQUENCE</scope>
    <source>
        <strain evidence="2">CBS 109.77</strain>
    </source>
</reference>
<keyword evidence="3" id="KW-1185">Reference proteome</keyword>
<accession>A0A6A6XM26</accession>
<evidence type="ECO:0000256" key="1">
    <source>
        <dbReference type="SAM" id="Phobius"/>
    </source>
</evidence>
<feature type="transmembrane region" description="Helical" evidence="1">
    <location>
        <begin position="79"/>
        <end position="102"/>
    </location>
</feature>
<sequence length="189" mass="20939">MLPFHAAAWKASSEPIQQLLDAASPQLQDEVTTMWRDTMQTHLNYIGVTSALVGSVVTSALSWPSLLKLSVSSLNTVTAIWYSALMLSLASIASSAQLAVALSRLSSRPDGLKKIRALLGKQTKNGAWKPRKLQLIIWQTPVSLLNTSVMMFTVGLSILVWKSVDWRKSWDDGAKVSSEFYFIRYLAHM</sequence>
<feature type="transmembrane region" description="Helical" evidence="1">
    <location>
        <begin position="43"/>
        <end position="67"/>
    </location>
</feature>
<proteinExistence type="predicted"/>
<evidence type="ECO:0000313" key="3">
    <source>
        <dbReference type="Proteomes" id="UP000799757"/>
    </source>
</evidence>